<dbReference type="InterPro" id="IPR038610">
    <property type="entry name" value="FliK-like_C_sf"/>
</dbReference>
<gene>
    <name evidence="3" type="ORF">PAHA3_1097</name>
</gene>
<dbReference type="EMBL" id="BCNV01000001">
    <property type="protein sequence ID" value="GAS81023.1"/>
    <property type="molecule type" value="Genomic_DNA"/>
</dbReference>
<feature type="compositionally biased region" description="Basic and acidic residues" evidence="1">
    <location>
        <begin position="439"/>
        <end position="456"/>
    </location>
</feature>
<dbReference type="Gene3D" id="3.30.750.140">
    <property type="match status" value="1"/>
</dbReference>
<proteinExistence type="predicted"/>
<reference evidence="4" key="2">
    <citation type="submission" date="2016-01" db="EMBL/GenBank/DDBJ databases">
        <title>Draft Genome Sequence of Paenibacillus amylolyticus Heshi-A3 that Was Isolated from Fermented Rice Bran with Aging Salted Mackerel, Which Was Named Heshiko as Traditional Fermented Seafood in Japan.</title>
        <authorList>
            <person name="Akuzawa S."/>
            <person name="Nakagawa J."/>
            <person name="Kanekatsu T."/>
            <person name="Kubota E."/>
            <person name="Ohtake R."/>
            <person name="Suzuki T."/>
            <person name="Kanesaki Y."/>
        </authorList>
    </citation>
    <scope>NUCLEOTIDE SEQUENCE [LARGE SCALE GENOMIC DNA]</scope>
    <source>
        <strain evidence="4">Heshi-A3</strain>
    </source>
</reference>
<keyword evidence="3" id="KW-0282">Flagellum</keyword>
<dbReference type="RefSeq" id="WP_062833794.1">
    <property type="nucleotide sequence ID" value="NZ_BCNV01000001.1"/>
</dbReference>
<dbReference type="InterPro" id="IPR021136">
    <property type="entry name" value="Flagellar_hook_control-like_C"/>
</dbReference>
<feature type="compositionally biased region" description="Low complexity" evidence="1">
    <location>
        <begin position="8"/>
        <end position="28"/>
    </location>
</feature>
<reference evidence="3 4" key="1">
    <citation type="journal article" date="2016" name="Genome Announc.">
        <title>Draft Genome Sequence of Paenibacillus amylolyticus Heshi-A3, Isolated from Fermented Rice Bran in a Japanese Fermented Seafood Dish.</title>
        <authorList>
            <person name="Akuzawa S."/>
            <person name="Nagaoka J."/>
            <person name="Kanekatsu M."/>
            <person name="Kubota E."/>
            <person name="Ohtake R."/>
            <person name="Suzuki T."/>
            <person name="Kanesaki Y."/>
        </authorList>
    </citation>
    <scope>NUCLEOTIDE SEQUENCE [LARGE SCALE GENOMIC DNA]</scope>
    <source>
        <strain evidence="3 4">Heshi-A3</strain>
    </source>
</reference>
<dbReference type="Pfam" id="PF02120">
    <property type="entry name" value="Flg_hook"/>
    <property type="match status" value="1"/>
</dbReference>
<protein>
    <submittedName>
        <fullName evidence="3">Flagellar hook-length control protein</fullName>
    </submittedName>
</protein>
<dbReference type="PANTHER" id="PTHR37533">
    <property type="entry name" value="FLAGELLAR HOOK-LENGTH CONTROL PROTEIN"/>
    <property type="match status" value="1"/>
</dbReference>
<keyword evidence="3" id="KW-0969">Cilium</keyword>
<feature type="region of interest" description="Disordered" evidence="1">
    <location>
        <begin position="124"/>
        <end position="143"/>
    </location>
</feature>
<dbReference type="CDD" id="cd17470">
    <property type="entry name" value="T3SS_Flik_C"/>
    <property type="match status" value="1"/>
</dbReference>
<dbReference type="InterPro" id="IPR052563">
    <property type="entry name" value="FliK"/>
</dbReference>
<evidence type="ECO:0000259" key="2">
    <source>
        <dbReference type="Pfam" id="PF02120"/>
    </source>
</evidence>
<feature type="domain" description="Flagellar hook-length control protein-like C-terminal" evidence="2">
    <location>
        <begin position="326"/>
        <end position="398"/>
    </location>
</feature>
<keyword evidence="3" id="KW-0966">Cell projection</keyword>
<feature type="region of interest" description="Disordered" evidence="1">
    <location>
        <begin position="401"/>
        <end position="463"/>
    </location>
</feature>
<comment type="caution">
    <text evidence="3">The sequence shown here is derived from an EMBL/GenBank/DDBJ whole genome shotgun (WGS) entry which is preliminary data.</text>
</comment>
<name>A0A100VJH2_PAEAM</name>
<dbReference type="PANTHER" id="PTHR37533:SF2">
    <property type="entry name" value="FLAGELLAR HOOK-LENGTH CONTROL PROTEIN"/>
    <property type="match status" value="1"/>
</dbReference>
<sequence length="463" mass="49015">MSIVYQMTSTASAKTAGTGQTTGAQSKGSAAGAVSGEFLQTLAQSLSGGSTEGDSSSATGSLTANPLVFSFASSEDGEATSITDILNSLFADLESLDEALENDPTLLAGLQTLIQQMYTQLNDASGTNAEGSDESSDGAGSANTVPAIELSQHPSAVRFVLQDMLTQLVAAMNEPESTVAKNAPEFKHLLQSLQSQLQETGVDTTSNKGWTELKSILDTLAAVKDQAVQVAPTTSLQATKQNSVVPQVLVAAAANAGIQVKGDTEATSASNAGAEVDHSTIITAGELSLRTSGTTAGKPAEPVMQTSQFAKEMTQFVVSKLDIVQQKGFSEATISLRPEHLGKLDVQITLQNGQLVARFMTEHTMAKDMLEQQMMQLRSSLQAQGIQVERLEVTQNSSIGSQMYQDGGRQPGSNSQQQRRSREREEQSDDAIATAGIQEELRNWRSEQVEGNELQRDTFSAKA</sequence>
<evidence type="ECO:0000256" key="1">
    <source>
        <dbReference type="SAM" id="MobiDB-lite"/>
    </source>
</evidence>
<evidence type="ECO:0000313" key="4">
    <source>
        <dbReference type="Proteomes" id="UP000069697"/>
    </source>
</evidence>
<dbReference type="AlphaFoldDB" id="A0A100VJH2"/>
<dbReference type="Proteomes" id="UP000069697">
    <property type="component" value="Unassembled WGS sequence"/>
</dbReference>
<accession>A0A100VJH2</accession>
<evidence type="ECO:0000313" key="3">
    <source>
        <dbReference type="EMBL" id="GAS81023.1"/>
    </source>
</evidence>
<organism evidence="3 4">
    <name type="scientific">Paenibacillus amylolyticus</name>
    <dbReference type="NCBI Taxonomy" id="1451"/>
    <lineage>
        <taxon>Bacteria</taxon>
        <taxon>Bacillati</taxon>
        <taxon>Bacillota</taxon>
        <taxon>Bacilli</taxon>
        <taxon>Bacillales</taxon>
        <taxon>Paenibacillaceae</taxon>
        <taxon>Paenibacillus</taxon>
    </lineage>
</organism>
<feature type="region of interest" description="Disordered" evidence="1">
    <location>
        <begin position="7"/>
        <end position="28"/>
    </location>
</feature>